<gene>
    <name evidence="2" type="ORF">THII_1280</name>
</gene>
<dbReference type="Proteomes" id="UP000031623">
    <property type="component" value="Chromosome"/>
</dbReference>
<keyword evidence="3" id="KW-1185">Reference proteome</keyword>
<dbReference type="STRING" id="40754.THII_1280"/>
<name>A0A090AJ89_9GAMM</name>
<sequence>MKNLSLIGTLLVLLTSCFATKETTTIDSKKTITTPANEVVTSAQPPQKNDLSSPLPQLINHSRPPIQMDINTLLNRFQCQQTQTQVLSGCDNLRTQMGCDQLELPNPLWGAVTPLYPLIACIIFQTPPVVEKMEREGYMTQHQGKPSYYRRYVIWKDEKFQLLKNLDELQRLFAPIDSAQEALSYALMATPFQAQYNQTLNPKYRYYVNRIEDTQVVSTDKDYQILLYTKRQIGCGSHPTSTVLVTVSRNGLISYPSQQLAYVDPAEDNLCIH</sequence>
<feature type="signal peptide" evidence="1">
    <location>
        <begin position="1"/>
        <end position="21"/>
    </location>
</feature>
<dbReference type="OrthoDB" id="9761532at2"/>
<dbReference type="PROSITE" id="PS51257">
    <property type="entry name" value="PROKAR_LIPOPROTEIN"/>
    <property type="match status" value="1"/>
</dbReference>
<dbReference type="EMBL" id="AP014633">
    <property type="protein sequence ID" value="BAP55577.1"/>
    <property type="molecule type" value="Genomic_DNA"/>
</dbReference>
<organism evidence="2 3">
    <name type="scientific">Thioploca ingrica</name>
    <dbReference type="NCBI Taxonomy" id="40754"/>
    <lineage>
        <taxon>Bacteria</taxon>
        <taxon>Pseudomonadati</taxon>
        <taxon>Pseudomonadota</taxon>
        <taxon>Gammaproteobacteria</taxon>
        <taxon>Thiotrichales</taxon>
        <taxon>Thiotrichaceae</taxon>
        <taxon>Thioploca</taxon>
    </lineage>
</organism>
<evidence type="ECO:0008006" key="4">
    <source>
        <dbReference type="Google" id="ProtNLM"/>
    </source>
</evidence>
<evidence type="ECO:0000313" key="2">
    <source>
        <dbReference type="EMBL" id="BAP55577.1"/>
    </source>
</evidence>
<evidence type="ECO:0000313" key="3">
    <source>
        <dbReference type="Proteomes" id="UP000031623"/>
    </source>
</evidence>
<dbReference type="AlphaFoldDB" id="A0A090AJ89"/>
<feature type="chain" id="PRO_5001852782" description="Secreted protein" evidence="1">
    <location>
        <begin position="22"/>
        <end position="273"/>
    </location>
</feature>
<dbReference type="HOGENOM" id="CLU_1019178_0_0_6"/>
<protein>
    <recommendedName>
        <fullName evidence="4">Secreted protein</fullName>
    </recommendedName>
</protein>
<reference evidence="2" key="1">
    <citation type="journal article" date="2014" name="ISME J.">
        <title>Ecophysiology of Thioploca ingrica as revealed by the complete genome sequence supplemented with proteomic evidence.</title>
        <authorList>
            <person name="Kojima H."/>
            <person name="Ogura Y."/>
            <person name="Yamamoto N."/>
            <person name="Togashi T."/>
            <person name="Mori H."/>
            <person name="Watanabe T."/>
            <person name="Nemoto F."/>
            <person name="Kurokawa K."/>
            <person name="Hayashi T."/>
            <person name="Fukui M."/>
        </authorList>
    </citation>
    <scope>NUCLEOTIDE SEQUENCE [LARGE SCALE GENOMIC DNA]</scope>
</reference>
<evidence type="ECO:0000256" key="1">
    <source>
        <dbReference type="SAM" id="SignalP"/>
    </source>
</evidence>
<accession>A0A090AJ89</accession>
<keyword evidence="1" id="KW-0732">Signal</keyword>
<dbReference type="KEGG" id="tig:THII_1280"/>
<proteinExistence type="predicted"/>